<dbReference type="VEuPathDB" id="FungiDB:MCYG_08234"/>
<dbReference type="RefSeq" id="XP_002843151.1">
    <property type="nucleotide sequence ID" value="XM_002843105.1"/>
</dbReference>
<name>C5FZW2_ARTOC</name>
<dbReference type="EMBL" id="DS995708">
    <property type="protein sequence ID" value="EEQ35415.1"/>
    <property type="molecule type" value="Genomic_DNA"/>
</dbReference>
<proteinExistence type="predicted"/>
<feature type="compositionally biased region" description="Pro residues" evidence="1">
    <location>
        <begin position="1"/>
        <end position="11"/>
    </location>
</feature>
<feature type="region of interest" description="Disordered" evidence="1">
    <location>
        <begin position="1"/>
        <end position="27"/>
    </location>
</feature>
<protein>
    <submittedName>
        <fullName evidence="2">Uncharacterized protein</fullName>
    </submittedName>
</protein>
<dbReference type="GeneID" id="9227562"/>
<dbReference type="OrthoDB" id="4072826at2759"/>
<evidence type="ECO:0000256" key="1">
    <source>
        <dbReference type="SAM" id="MobiDB-lite"/>
    </source>
</evidence>
<evidence type="ECO:0000313" key="3">
    <source>
        <dbReference type="Proteomes" id="UP000002035"/>
    </source>
</evidence>
<evidence type="ECO:0000313" key="2">
    <source>
        <dbReference type="EMBL" id="EEQ35415.1"/>
    </source>
</evidence>
<sequence>MATEKPAPPPASEEDEKVKYPTGGAAPQPFRVILPCHTQEIVTPRMVLVPITYEHAPALVVVNAKLIDAWRYEIHDTSP</sequence>
<gene>
    <name evidence="2" type="ORF">MCYG_08234</name>
</gene>
<dbReference type="HOGENOM" id="CLU_2605573_0_0_1"/>
<keyword evidence="3" id="KW-1185">Reference proteome</keyword>
<reference evidence="3" key="1">
    <citation type="journal article" date="2012" name="MBio">
        <title>Comparative genome analysis of Trichophyton rubrum and related dermatophytes reveals candidate genes involved in infection.</title>
        <authorList>
            <person name="Martinez D.A."/>
            <person name="Oliver B.G."/>
            <person name="Graeser Y."/>
            <person name="Goldberg J.M."/>
            <person name="Li W."/>
            <person name="Martinez-Rossi N.M."/>
            <person name="Monod M."/>
            <person name="Shelest E."/>
            <person name="Barton R.C."/>
            <person name="Birch E."/>
            <person name="Brakhage A.A."/>
            <person name="Chen Z."/>
            <person name="Gurr S.J."/>
            <person name="Heiman D."/>
            <person name="Heitman J."/>
            <person name="Kosti I."/>
            <person name="Rossi A."/>
            <person name="Saif S."/>
            <person name="Samalova M."/>
            <person name="Saunders C.W."/>
            <person name="Shea T."/>
            <person name="Summerbell R.C."/>
            <person name="Xu J."/>
            <person name="Young S."/>
            <person name="Zeng Q."/>
            <person name="Birren B.W."/>
            <person name="Cuomo C.A."/>
            <person name="White T.C."/>
        </authorList>
    </citation>
    <scope>NUCLEOTIDE SEQUENCE [LARGE SCALE GENOMIC DNA]</scope>
    <source>
        <strain evidence="3">ATCC MYA-4605 / CBS 113480</strain>
    </source>
</reference>
<organism evidence="2 3">
    <name type="scientific">Arthroderma otae (strain ATCC MYA-4605 / CBS 113480)</name>
    <name type="common">Microsporum canis</name>
    <dbReference type="NCBI Taxonomy" id="554155"/>
    <lineage>
        <taxon>Eukaryota</taxon>
        <taxon>Fungi</taxon>
        <taxon>Dikarya</taxon>
        <taxon>Ascomycota</taxon>
        <taxon>Pezizomycotina</taxon>
        <taxon>Eurotiomycetes</taxon>
        <taxon>Eurotiomycetidae</taxon>
        <taxon>Onygenales</taxon>
        <taxon>Arthrodermataceae</taxon>
        <taxon>Microsporum</taxon>
    </lineage>
</organism>
<accession>C5FZW2</accession>
<dbReference type="Proteomes" id="UP000002035">
    <property type="component" value="Unassembled WGS sequence"/>
</dbReference>
<dbReference type="AlphaFoldDB" id="C5FZW2"/>